<evidence type="ECO:0000313" key="3">
    <source>
        <dbReference type="EMBL" id="RDU50792.1"/>
    </source>
</evidence>
<dbReference type="EMBL" id="QREV01000003">
    <property type="protein sequence ID" value="RDU50792.1"/>
    <property type="molecule type" value="Genomic_DNA"/>
</dbReference>
<name>A0A3D8HJ82_9BACT</name>
<feature type="transmembrane region" description="Helical" evidence="1">
    <location>
        <begin position="7"/>
        <end position="26"/>
    </location>
</feature>
<feature type="transmembrane region" description="Helical" evidence="1">
    <location>
        <begin position="290"/>
        <end position="309"/>
    </location>
</feature>
<evidence type="ECO:0000313" key="4">
    <source>
        <dbReference type="Proteomes" id="UP000256321"/>
    </source>
</evidence>
<feature type="transmembrane region" description="Helical" evidence="1">
    <location>
        <begin position="155"/>
        <end position="177"/>
    </location>
</feature>
<feature type="transmembrane region" description="Helical" evidence="1">
    <location>
        <begin position="225"/>
        <end position="245"/>
    </location>
</feature>
<keyword evidence="1" id="KW-0472">Membrane</keyword>
<evidence type="ECO:0000313" key="5">
    <source>
        <dbReference type="Proteomes" id="UP000629596"/>
    </source>
</evidence>
<gene>
    <name evidence="3" type="ORF">DWU89_02030</name>
    <name evidence="2" type="ORF">H8784_02010</name>
</gene>
<dbReference type="Pfam" id="PF10951">
    <property type="entry name" value="DUF2776"/>
    <property type="match status" value="1"/>
</dbReference>
<reference evidence="3 4" key="1">
    <citation type="submission" date="2018-07" db="EMBL/GenBank/DDBJ databases">
        <title>Parabacteroides acidifaciens nov. sp., isolated from human feces.</title>
        <authorList>
            <person name="Wang Y.J."/>
        </authorList>
    </citation>
    <scope>NUCLEOTIDE SEQUENCE [LARGE SCALE GENOMIC DNA]</scope>
    <source>
        <strain evidence="3 4">426-9</strain>
    </source>
</reference>
<comment type="caution">
    <text evidence="3">The sequence shown here is derived from an EMBL/GenBank/DDBJ whole genome shotgun (WGS) entry which is preliminary data.</text>
</comment>
<dbReference type="EMBL" id="JACRTI010000003">
    <property type="protein sequence ID" value="MBC8600492.1"/>
    <property type="molecule type" value="Genomic_DNA"/>
</dbReference>
<keyword evidence="1" id="KW-0812">Transmembrane</keyword>
<protein>
    <submittedName>
        <fullName evidence="3">DUF2776 domain-containing protein</fullName>
    </submittedName>
</protein>
<evidence type="ECO:0000256" key="1">
    <source>
        <dbReference type="SAM" id="Phobius"/>
    </source>
</evidence>
<dbReference type="Proteomes" id="UP000256321">
    <property type="component" value="Unassembled WGS sequence"/>
</dbReference>
<dbReference type="InterPro" id="IPR021240">
    <property type="entry name" value="DUF2776"/>
</dbReference>
<dbReference type="RefSeq" id="WP_115498014.1">
    <property type="nucleotide sequence ID" value="NZ_JACRTI010000003.1"/>
</dbReference>
<dbReference type="Proteomes" id="UP000629596">
    <property type="component" value="Unassembled WGS sequence"/>
</dbReference>
<reference evidence="2 5" key="2">
    <citation type="submission" date="2020-08" db="EMBL/GenBank/DDBJ databases">
        <title>Genome public.</title>
        <authorList>
            <person name="Liu C."/>
            <person name="Sun Q."/>
        </authorList>
    </citation>
    <scope>NUCLEOTIDE SEQUENCE [LARGE SCALE GENOMIC DNA]</scope>
    <source>
        <strain evidence="2 5">426_9</strain>
    </source>
</reference>
<evidence type="ECO:0000313" key="2">
    <source>
        <dbReference type="EMBL" id="MBC8600492.1"/>
    </source>
</evidence>
<sequence>MNYGISVLFRAIPLLMGLFCFGYGLFITSYGTDPNRFLAGPVVFSLGMICIALFSTAATIIRQIIGTFGTVSKYVLPGVGYLSAALTIIGGIRLLHVSTDTASFVAGHVICGVGLITACVATTATSSTRFTMITVNARRNDHEPPPKAFTRTQGLTLISIALIISVVAWVWAFVLLAKSGLHPKYFVAGHVMIGLASICTCLITLVATIARQIRNIFSASERKIWPVLVLIMGSLCVIWGLILILGTADRGLASTGYIMIGLGLVCYSISSKVILLSKIWRHEFKLSNRIPLIPIFTALGCLFLAAFLFEMGTVHGYYFVPARVLAGLGGICFTLFSIVSILESGTSSK</sequence>
<feature type="transmembrane region" description="Helical" evidence="1">
    <location>
        <begin position="38"/>
        <end position="62"/>
    </location>
</feature>
<proteinExistence type="predicted"/>
<feature type="transmembrane region" description="Helical" evidence="1">
    <location>
        <begin position="251"/>
        <end position="269"/>
    </location>
</feature>
<feature type="transmembrane region" description="Helical" evidence="1">
    <location>
        <begin position="74"/>
        <end position="96"/>
    </location>
</feature>
<organism evidence="3 4">
    <name type="scientific">Parabacteroides acidifaciens</name>
    <dbReference type="NCBI Taxonomy" id="2290935"/>
    <lineage>
        <taxon>Bacteria</taxon>
        <taxon>Pseudomonadati</taxon>
        <taxon>Bacteroidota</taxon>
        <taxon>Bacteroidia</taxon>
        <taxon>Bacteroidales</taxon>
        <taxon>Tannerellaceae</taxon>
        <taxon>Parabacteroides</taxon>
    </lineage>
</organism>
<feature type="transmembrane region" description="Helical" evidence="1">
    <location>
        <begin position="321"/>
        <end position="342"/>
    </location>
</feature>
<feature type="transmembrane region" description="Helical" evidence="1">
    <location>
        <begin position="189"/>
        <end position="213"/>
    </location>
</feature>
<accession>A0A3D8HJ82</accession>
<dbReference type="AlphaFoldDB" id="A0A3D8HJ82"/>
<keyword evidence="5" id="KW-1185">Reference proteome</keyword>
<keyword evidence="1" id="KW-1133">Transmembrane helix</keyword>
<feature type="transmembrane region" description="Helical" evidence="1">
    <location>
        <begin position="102"/>
        <end position="124"/>
    </location>
</feature>